<evidence type="ECO:0000313" key="6">
    <source>
        <dbReference type="Proteomes" id="UP001055712"/>
    </source>
</evidence>
<dbReference type="Gene3D" id="3.30.200.20">
    <property type="entry name" value="Phosphorylase Kinase, domain 1"/>
    <property type="match status" value="1"/>
</dbReference>
<evidence type="ECO:0000256" key="2">
    <source>
        <dbReference type="PROSITE-ProRule" id="PRU10141"/>
    </source>
</evidence>
<dbReference type="SUPFAM" id="SSF55781">
    <property type="entry name" value="GAF domain-like"/>
    <property type="match status" value="1"/>
</dbReference>
<dbReference type="InterPro" id="IPR003018">
    <property type="entry name" value="GAF"/>
</dbReference>
<dbReference type="InterPro" id="IPR008266">
    <property type="entry name" value="Tyr_kinase_AS"/>
</dbReference>
<feature type="binding site" evidence="2">
    <location>
        <position position="507"/>
    </location>
    <ligand>
        <name>ATP</name>
        <dbReference type="ChEBI" id="CHEBI:30616"/>
    </ligand>
</feature>
<dbReference type="SUPFAM" id="SSF56112">
    <property type="entry name" value="Protein kinase-like (PK-like)"/>
    <property type="match status" value="1"/>
</dbReference>
<dbReference type="Gene3D" id="3.30.450.40">
    <property type="match status" value="1"/>
</dbReference>
<organism evidence="5 6">
    <name type="scientific">Chlorella vulgaris</name>
    <name type="common">Green alga</name>
    <dbReference type="NCBI Taxonomy" id="3077"/>
    <lineage>
        <taxon>Eukaryota</taxon>
        <taxon>Viridiplantae</taxon>
        <taxon>Chlorophyta</taxon>
        <taxon>core chlorophytes</taxon>
        <taxon>Trebouxiophyceae</taxon>
        <taxon>Chlorellales</taxon>
        <taxon>Chlorellaceae</taxon>
        <taxon>Chlorella clade</taxon>
        <taxon>Chlorella</taxon>
    </lineage>
</organism>
<comment type="caution">
    <text evidence="5">The sequence shown here is derived from an EMBL/GenBank/DDBJ whole genome shotgun (WGS) entry which is preliminary data.</text>
</comment>
<keyword evidence="2" id="KW-0067">ATP-binding</keyword>
<dbReference type="GO" id="GO:0004672">
    <property type="term" value="F:protein kinase activity"/>
    <property type="evidence" value="ECO:0007669"/>
    <property type="project" value="InterPro"/>
</dbReference>
<dbReference type="EMBL" id="SIDB01000005">
    <property type="protein sequence ID" value="KAI3432881.1"/>
    <property type="molecule type" value="Genomic_DNA"/>
</dbReference>
<dbReference type="PANTHER" id="PTHR43102">
    <property type="entry name" value="SLR1143 PROTEIN"/>
    <property type="match status" value="1"/>
</dbReference>
<dbReference type="InterPro" id="IPR017441">
    <property type="entry name" value="Protein_kinase_ATP_BS"/>
</dbReference>
<dbReference type="PROSITE" id="PS00109">
    <property type="entry name" value="PROTEIN_KINASE_TYR"/>
    <property type="match status" value="1"/>
</dbReference>
<keyword evidence="2" id="KW-0547">Nucleotide-binding</keyword>
<dbReference type="Proteomes" id="UP001055712">
    <property type="component" value="Unassembled WGS sequence"/>
</dbReference>
<name>A0A9D4YYJ3_CHLVU</name>
<protein>
    <recommendedName>
        <fullName evidence="4">Protein kinase domain-containing protein</fullName>
    </recommendedName>
</protein>
<proteinExistence type="predicted"/>
<dbReference type="Pfam" id="PF07714">
    <property type="entry name" value="PK_Tyr_Ser-Thr"/>
    <property type="match status" value="1"/>
</dbReference>
<dbReference type="InterPro" id="IPR001245">
    <property type="entry name" value="Ser-Thr/Tyr_kinase_cat_dom"/>
</dbReference>
<reference evidence="5" key="1">
    <citation type="journal article" date="2019" name="Plant J.">
        <title>Chlorella vulgaris genome assembly and annotation reveals the molecular basis for metabolic acclimation to high light conditions.</title>
        <authorList>
            <person name="Cecchin M."/>
            <person name="Marcolungo L."/>
            <person name="Rossato M."/>
            <person name="Girolomoni L."/>
            <person name="Cosentino E."/>
            <person name="Cuine S."/>
            <person name="Li-Beisson Y."/>
            <person name="Delledonne M."/>
            <person name="Ballottari M."/>
        </authorList>
    </citation>
    <scope>NUCLEOTIDE SEQUENCE</scope>
    <source>
        <strain evidence="5">211/11P</strain>
    </source>
</reference>
<sequence length="815" mass="87164">MGACTSKLPASTETPSVSVPEDTQPTPPQPPTAANQQPATAAVTQPAASPPAAQDVGPYVGAPRPANDAERVGLLRALGVLDSEQGPDPFDSITKLLCGVFGVPISLVSLVDSERQWFKSVQGLGTCMQTGREESFCAWTLLPETPYVLIVEDALEDKRFRSNPLVVGPPHIRFYAGAPLISSASGYRYGTLCVIDTKPHREFAAEAYNLLIQFSELCVREIEKDKLTMLQKMVQQSGTISDGILTPLDSLRSSATPSATAASSLAAVDRRSDNAPHHGLTRAADCFREAVMLVDVSIPQWTVLYTNDAFTAVSGVSRHQAVAQSFWELFSAPGMSADSFASECDASEPFTLAVGVQTNAGQRHSPKLAVIDFRPGSTGQLGGHSQSVGIPASAPSSASKASRQSATPRYYFGILRMDTASKQAASPSAVASPVQPLAQLEPATQNAADRCNARASLDSQRSHTGLASFKRAMPSAFTDVRLGPLIGRGAYGRVYRASWNGTTVAVKVIETTEVLGDGSVAGKSGIFEAVLATNLSHPNIVHTYQYAFRPVTAEELEVERESGNSGVSGSSMGVAQQGKVATEVWLVSEFCNRGPLLTAIERGAFLTQPSSQYGQPNLISVLQTLQEIAAALQYLHRNDVMHGDLTGGNVLLTVSDKDTRGFTAKVVDFGLSRVCSEDYLRTRTLGCAEYMPPELITEGILTKAADVYAFGVITWEIYVGRRAWEGLKPTEVLRKVASNTRLEFPAQTPHRLKVLGERCMEYAPSARPTMEEVLSEVNSILSDTMGILQQFLTASAASTMGGALPVQPSDPFRVE</sequence>
<dbReference type="Gene3D" id="1.10.510.10">
    <property type="entry name" value="Transferase(Phosphotransferase) domain 1"/>
    <property type="match status" value="1"/>
</dbReference>
<feature type="compositionally biased region" description="Polar residues" evidence="3">
    <location>
        <begin position="8"/>
        <end position="17"/>
    </location>
</feature>
<dbReference type="PROSITE" id="PS50011">
    <property type="entry name" value="PROTEIN_KINASE_DOM"/>
    <property type="match status" value="1"/>
</dbReference>
<dbReference type="GO" id="GO:0005524">
    <property type="term" value="F:ATP binding"/>
    <property type="evidence" value="ECO:0007669"/>
    <property type="project" value="UniProtKB-UniRule"/>
</dbReference>
<dbReference type="OrthoDB" id="539901at2759"/>
<feature type="compositionally biased region" description="Low complexity" evidence="3">
    <location>
        <begin position="32"/>
        <end position="54"/>
    </location>
</feature>
<dbReference type="Pfam" id="PF01590">
    <property type="entry name" value="GAF"/>
    <property type="match status" value="1"/>
</dbReference>
<keyword evidence="6" id="KW-1185">Reference proteome</keyword>
<evidence type="ECO:0000259" key="4">
    <source>
        <dbReference type="PROSITE" id="PS50011"/>
    </source>
</evidence>
<gene>
    <name evidence="5" type="ORF">D9Q98_010463</name>
</gene>
<keyword evidence="1" id="KW-0675">Receptor</keyword>
<dbReference type="AlphaFoldDB" id="A0A9D4YYJ3"/>
<dbReference type="InterPro" id="IPR011009">
    <property type="entry name" value="Kinase-like_dom_sf"/>
</dbReference>
<dbReference type="InterPro" id="IPR029016">
    <property type="entry name" value="GAF-like_dom_sf"/>
</dbReference>
<reference evidence="5" key="2">
    <citation type="submission" date="2020-11" db="EMBL/GenBank/DDBJ databases">
        <authorList>
            <person name="Cecchin M."/>
            <person name="Marcolungo L."/>
            <person name="Rossato M."/>
            <person name="Girolomoni L."/>
            <person name="Cosentino E."/>
            <person name="Cuine S."/>
            <person name="Li-Beisson Y."/>
            <person name="Delledonne M."/>
            <person name="Ballottari M."/>
        </authorList>
    </citation>
    <scope>NUCLEOTIDE SEQUENCE</scope>
    <source>
        <strain evidence="5">211/11P</strain>
        <tissue evidence="5">Whole cell</tissue>
    </source>
</reference>
<dbReference type="PROSITE" id="PS00107">
    <property type="entry name" value="PROTEIN_KINASE_ATP"/>
    <property type="match status" value="1"/>
</dbReference>
<dbReference type="Gene3D" id="3.30.450.20">
    <property type="entry name" value="PAS domain"/>
    <property type="match status" value="1"/>
</dbReference>
<feature type="region of interest" description="Disordered" evidence="3">
    <location>
        <begin position="380"/>
        <end position="402"/>
    </location>
</feature>
<dbReference type="InterPro" id="IPR000719">
    <property type="entry name" value="Prot_kinase_dom"/>
</dbReference>
<evidence type="ECO:0000256" key="3">
    <source>
        <dbReference type="SAM" id="MobiDB-lite"/>
    </source>
</evidence>
<feature type="region of interest" description="Disordered" evidence="3">
    <location>
        <begin position="1"/>
        <end position="65"/>
    </location>
</feature>
<evidence type="ECO:0000313" key="5">
    <source>
        <dbReference type="EMBL" id="KAI3432881.1"/>
    </source>
</evidence>
<feature type="compositionally biased region" description="Low complexity" evidence="3">
    <location>
        <begin position="392"/>
        <end position="402"/>
    </location>
</feature>
<feature type="domain" description="Protein kinase" evidence="4">
    <location>
        <begin position="480"/>
        <end position="781"/>
    </location>
</feature>
<evidence type="ECO:0000256" key="1">
    <source>
        <dbReference type="ARBA" id="ARBA00023170"/>
    </source>
</evidence>
<dbReference type="PANTHER" id="PTHR43102:SF2">
    <property type="entry name" value="GAF DOMAIN-CONTAINING PROTEIN"/>
    <property type="match status" value="1"/>
</dbReference>
<accession>A0A9D4YYJ3</accession>